<feature type="compositionally biased region" description="Basic and acidic residues" evidence="2">
    <location>
        <begin position="643"/>
        <end position="662"/>
    </location>
</feature>
<dbReference type="EMBL" id="JALJOQ010000024">
    <property type="protein sequence ID" value="KAK9808384.1"/>
    <property type="molecule type" value="Genomic_DNA"/>
</dbReference>
<comment type="caution">
    <text evidence="4">The sequence shown here is derived from an EMBL/GenBank/DDBJ whole genome shotgun (WGS) entry which is preliminary data.</text>
</comment>
<evidence type="ECO:0000256" key="3">
    <source>
        <dbReference type="SAM" id="Phobius"/>
    </source>
</evidence>
<dbReference type="GO" id="GO:0005930">
    <property type="term" value="C:axoneme"/>
    <property type="evidence" value="ECO:0007669"/>
    <property type="project" value="UniProtKB-SubCell"/>
</dbReference>
<evidence type="ECO:0008006" key="6">
    <source>
        <dbReference type="Google" id="ProtNLM"/>
    </source>
</evidence>
<dbReference type="InterPro" id="IPR032675">
    <property type="entry name" value="LRR_dom_sf"/>
</dbReference>
<feature type="region of interest" description="Disordered" evidence="2">
    <location>
        <begin position="631"/>
        <end position="666"/>
    </location>
</feature>
<dbReference type="InterPro" id="IPR029787">
    <property type="entry name" value="Nucleotide_cyclase"/>
</dbReference>
<comment type="subcellular location">
    <subcellularLocation>
        <location evidence="1">Cytoplasm</location>
        <location evidence="1">Cytoskeleton</location>
        <location evidence="1">Cilium axoneme</location>
    </subcellularLocation>
</comment>
<accession>A0AAW1PJZ1</accession>
<dbReference type="Gene3D" id="3.80.10.10">
    <property type="entry name" value="Ribonuclease Inhibitor"/>
    <property type="match status" value="1"/>
</dbReference>
<keyword evidence="3" id="KW-1133">Transmembrane helix</keyword>
<feature type="transmembrane region" description="Helical" evidence="3">
    <location>
        <begin position="339"/>
        <end position="365"/>
    </location>
</feature>
<dbReference type="SUPFAM" id="SSF55073">
    <property type="entry name" value="Nucleotide cyclase"/>
    <property type="match status" value="2"/>
</dbReference>
<dbReference type="Gene3D" id="3.30.70.1230">
    <property type="entry name" value="Nucleotide cyclase"/>
    <property type="match status" value="2"/>
</dbReference>
<feature type="region of interest" description="Disordered" evidence="2">
    <location>
        <begin position="1188"/>
        <end position="1212"/>
    </location>
</feature>
<evidence type="ECO:0000313" key="5">
    <source>
        <dbReference type="Proteomes" id="UP001465755"/>
    </source>
</evidence>
<feature type="compositionally biased region" description="Low complexity" evidence="2">
    <location>
        <begin position="1267"/>
        <end position="1284"/>
    </location>
</feature>
<gene>
    <name evidence="4" type="ORF">WJX73_009333</name>
</gene>
<evidence type="ECO:0000256" key="1">
    <source>
        <dbReference type="ARBA" id="ARBA00004430"/>
    </source>
</evidence>
<feature type="region of interest" description="Disordered" evidence="2">
    <location>
        <begin position="971"/>
        <end position="990"/>
    </location>
</feature>
<evidence type="ECO:0000256" key="2">
    <source>
        <dbReference type="SAM" id="MobiDB-lite"/>
    </source>
</evidence>
<proteinExistence type="predicted"/>
<keyword evidence="5" id="KW-1185">Reference proteome</keyword>
<dbReference type="PANTHER" id="PTHR43081">
    <property type="entry name" value="ADENYLATE CYCLASE, TERMINAL-DIFFERENTIATION SPECIFIC-RELATED"/>
    <property type="match status" value="1"/>
</dbReference>
<keyword evidence="3" id="KW-0472">Membrane</keyword>
<dbReference type="Proteomes" id="UP001465755">
    <property type="component" value="Unassembled WGS sequence"/>
</dbReference>
<feature type="compositionally biased region" description="Polar residues" evidence="2">
    <location>
        <begin position="1188"/>
        <end position="1205"/>
    </location>
</feature>
<evidence type="ECO:0000313" key="4">
    <source>
        <dbReference type="EMBL" id="KAK9808384.1"/>
    </source>
</evidence>
<sequence length="1371" mass="149337">MRLSANSLSGSIPPGMASLNSLFHLLLDNNNLQGTVPPALFDNANLTMMSLEHNSLTGPVPSFLNASALTMLYLGHNHLSSTIPTDWVAAGQLEVFSLEYNNLTGSLTVPWQDITPARTNNNLQLLLQSNQLTGTVPMVLSALPITRLDLTSNAFTGDALFVAFMDRLLALRLGNNLFTGNLIAPIAKNSGVQTLDYHNNSFSGTLPAGRFESLLIIDIRNNSFYGPIPSNINISTLEMYMCSGNPGLYFGPPEQPNQFGDLLPQKLRFDRESLVPALDVAHLYCPLIVPNAAGFPHLTTIQIDSHYSHYQYCQCATNYKSMNVPGGRMICVPYRPLPWLTIGLCIAIGVLLIALLTVAIVFFIIHRRRKILHDRRLNYKYEGPPGEGAPLTIVSTDIEGSTDLWEQNKNAMNDAISFHDILVRTTLSSFCGYEVITEGDSFILAFHEPQDAVAWAVTMQQLLFTVPWPKALEQYRFSCIQLRLGAATAARASNGPSDTGSQSLAGLMRASAGTDSELETPVMHTEARLHLEEVNMRDMICHGLNVRMAITSGKAEAVVLNPSSQTRVYTGAVRDRGAAILKAIHGGQVIMDSNTFQGINQRLSDMGVCLRDGPNYDQLELIVRSGMQAKPISSRAQDVPQPRSRDVSSGDVKRKRPSRELSLDGGDLQSWRSIMPATSSSFKHMIKLKPTLQRKDGGASETDEQNVPTIMILNMGTHLLPDVAGPQLLMQMAIPGLEDRTRWHPPLKAQAMLSPGYFNAPRAKLCPLPCGRQAPAKVILTPMVICFCAIEAFEAMKEADYEAAQRSLTTFRNTVRRWLNFLDGYECQEINEEFMLAFDSPSAAVHFCLQIQEEMLNTTYSDEELCLPNCGITMDEQGQVLWRGARICMGMWEEAPDWVVPHATSGRADYSASMKNRASRVRHAAWGGQILISLAIAERLIEEWSGQHVSLASSLGSPVQVSRYTQQFASHTSSWSDPQTTATGPLAGQDSSVSDLINSLPGSALQSKTPSLDTRLLSNGKGSFMKSAGFLRSLAGSKGRVQAVEDLPPQPAQQPNFGTVEVVNVVRSRELTALPGGTRIGSAALGNKDQLAGAAMDRIEEHGLSAPASLHRQISAGEAARKLLTGIFAPRMEPAGSAELVPLRAQPDSAALQSANSSLQSNEDEAISLQQLKRPRKPLAVDVDATAMTSSSECFPSPSDTQQQRDVPPARHFQGSLQQSMRNLPHTVQTYYAGLPALPNGLADEGSAQLSARQADILSQKDRPTMPSGRSSHSSRPSYQQTSSFNRSSSPQGSLMGHMKHMSLSWTPVQNVEFHHVGACKLKGMGEVQHLFQITSAHLAARKYPDGLPGAGKKTRLVAAGQGLQFALHLT</sequence>
<dbReference type="InterPro" id="IPR050697">
    <property type="entry name" value="Adenylyl/Guanylyl_Cyclase_3/4"/>
</dbReference>
<reference evidence="4 5" key="1">
    <citation type="journal article" date="2024" name="Nat. Commun.">
        <title>Phylogenomics reveals the evolutionary origins of lichenization in chlorophyte algae.</title>
        <authorList>
            <person name="Puginier C."/>
            <person name="Libourel C."/>
            <person name="Otte J."/>
            <person name="Skaloud P."/>
            <person name="Haon M."/>
            <person name="Grisel S."/>
            <person name="Petersen M."/>
            <person name="Berrin J.G."/>
            <person name="Delaux P.M."/>
            <person name="Dal Grande F."/>
            <person name="Keller J."/>
        </authorList>
    </citation>
    <scope>NUCLEOTIDE SEQUENCE [LARGE SCALE GENOMIC DNA]</scope>
    <source>
        <strain evidence="4 5">SAG 2036</strain>
    </source>
</reference>
<dbReference type="PANTHER" id="PTHR43081:SF1">
    <property type="entry name" value="ADENYLATE CYCLASE, TERMINAL-DIFFERENTIATION SPECIFIC"/>
    <property type="match status" value="1"/>
</dbReference>
<name>A0AAW1PJZ1_9CHLO</name>
<keyword evidence="3" id="KW-0812">Transmembrane</keyword>
<protein>
    <recommendedName>
        <fullName evidence="6">Guanylate cyclase domain-containing protein</fullName>
    </recommendedName>
</protein>
<dbReference type="SUPFAM" id="SSF52058">
    <property type="entry name" value="L domain-like"/>
    <property type="match status" value="1"/>
</dbReference>
<organism evidence="4 5">
    <name type="scientific">Symbiochloris irregularis</name>
    <dbReference type="NCBI Taxonomy" id="706552"/>
    <lineage>
        <taxon>Eukaryota</taxon>
        <taxon>Viridiplantae</taxon>
        <taxon>Chlorophyta</taxon>
        <taxon>core chlorophytes</taxon>
        <taxon>Trebouxiophyceae</taxon>
        <taxon>Trebouxiales</taxon>
        <taxon>Trebouxiaceae</taxon>
        <taxon>Symbiochloris</taxon>
    </lineage>
</organism>
<feature type="region of interest" description="Disordered" evidence="2">
    <location>
        <begin position="1256"/>
        <end position="1297"/>
    </location>
</feature>